<evidence type="ECO:0000256" key="1">
    <source>
        <dbReference type="SAM" id="Phobius"/>
    </source>
</evidence>
<dbReference type="Gene3D" id="3.30.700.10">
    <property type="entry name" value="Glycoprotein, Type 4 Pilin"/>
    <property type="match status" value="1"/>
</dbReference>
<dbReference type="EMBL" id="JAUDZE010000003">
    <property type="protein sequence ID" value="MDN0014498.1"/>
    <property type="molecule type" value="Genomic_DNA"/>
</dbReference>
<gene>
    <name evidence="2" type="ORF">QTA56_09645</name>
</gene>
<keyword evidence="1" id="KW-0812">Transmembrane</keyword>
<sequence length="148" mass="16108">MGKNRGFTLIELMVTIVIITIVAIMAAPSFSKIINRKQLGDDAQDLVNKLAELRSDAILRQNDKSLSLDPSTSGAWKPKGKVKWGTGQPAATTLTYNMMGRLSLTNNLCFILTHDSDATLKAIILVRKNGMAIYDKSLNACPSNLGNE</sequence>
<feature type="transmembrane region" description="Helical" evidence="1">
    <location>
        <begin position="6"/>
        <end position="27"/>
    </location>
</feature>
<dbReference type="RefSeq" id="WP_267980756.1">
    <property type="nucleotide sequence ID" value="NZ_JAPQKF010000003.1"/>
</dbReference>
<keyword evidence="1" id="KW-0472">Membrane</keyword>
<dbReference type="NCBIfam" id="TIGR02532">
    <property type="entry name" value="IV_pilin_GFxxxE"/>
    <property type="match status" value="1"/>
</dbReference>
<name>A0ABT7WPA3_9GAMM</name>
<comment type="caution">
    <text evidence="2">The sequence shown here is derived from an EMBL/GenBank/DDBJ whole genome shotgun (WGS) entry which is preliminary data.</text>
</comment>
<evidence type="ECO:0000313" key="2">
    <source>
        <dbReference type="EMBL" id="MDN0014498.1"/>
    </source>
</evidence>
<reference evidence="2" key="1">
    <citation type="submission" date="2023-06" db="EMBL/GenBank/DDBJ databases">
        <title>Two novel species of Acinetobacter isolated from motorbike repairing workshop in Vietnam.</title>
        <authorList>
            <person name="Le N.T.T."/>
        </authorList>
    </citation>
    <scope>NUCLEOTIDE SEQUENCE</scope>
    <source>
        <strain evidence="2">VNH17</strain>
    </source>
</reference>
<keyword evidence="3" id="KW-1185">Reference proteome</keyword>
<dbReference type="InterPro" id="IPR012902">
    <property type="entry name" value="N_methyl_site"/>
</dbReference>
<dbReference type="Proteomes" id="UP001168524">
    <property type="component" value="Unassembled WGS sequence"/>
</dbReference>
<accession>A0ABT7WPA3</accession>
<dbReference type="Pfam" id="PF07963">
    <property type="entry name" value="N_methyl"/>
    <property type="match status" value="1"/>
</dbReference>
<evidence type="ECO:0000313" key="3">
    <source>
        <dbReference type="Proteomes" id="UP001168524"/>
    </source>
</evidence>
<keyword evidence="1" id="KW-1133">Transmembrane helix</keyword>
<organism evidence="2 3">
    <name type="scientific">Acinetobacter thutiue</name>
    <dbReference type="NCBI Taxonomy" id="2998078"/>
    <lineage>
        <taxon>Bacteria</taxon>
        <taxon>Pseudomonadati</taxon>
        <taxon>Pseudomonadota</taxon>
        <taxon>Gammaproteobacteria</taxon>
        <taxon>Moraxellales</taxon>
        <taxon>Moraxellaceae</taxon>
        <taxon>Acinetobacter</taxon>
    </lineage>
</organism>
<dbReference type="InterPro" id="IPR045584">
    <property type="entry name" value="Pilin-like"/>
</dbReference>
<dbReference type="SUPFAM" id="SSF54523">
    <property type="entry name" value="Pili subunits"/>
    <property type="match status" value="1"/>
</dbReference>
<proteinExistence type="predicted"/>
<dbReference type="PROSITE" id="PS00409">
    <property type="entry name" value="PROKAR_NTER_METHYL"/>
    <property type="match status" value="1"/>
</dbReference>
<protein>
    <submittedName>
        <fullName evidence="2">Prepilin-type N-terminal cleavage/methylation domain-containing protein</fullName>
    </submittedName>
</protein>